<evidence type="ECO:0000256" key="1">
    <source>
        <dbReference type="ARBA" id="ARBA00008056"/>
    </source>
</evidence>
<comment type="catalytic activity">
    <reaction evidence="9">
        <text>1-aminocyclopropane-1-carboxylate + L-ascorbate + O2 = ethene + L-dehydroascorbate + hydrogen cyanide + CO2 + 2 H2O</text>
        <dbReference type="Rhea" id="RHEA:23640"/>
        <dbReference type="ChEBI" id="CHEBI:15377"/>
        <dbReference type="ChEBI" id="CHEBI:15379"/>
        <dbReference type="ChEBI" id="CHEBI:16526"/>
        <dbReference type="ChEBI" id="CHEBI:18153"/>
        <dbReference type="ChEBI" id="CHEBI:18407"/>
        <dbReference type="ChEBI" id="CHEBI:38290"/>
        <dbReference type="ChEBI" id="CHEBI:58360"/>
        <dbReference type="ChEBI" id="CHEBI:58539"/>
        <dbReference type="EC" id="1.14.17.4"/>
    </reaction>
</comment>
<evidence type="ECO:0000256" key="10">
    <source>
        <dbReference type="RuleBase" id="RU003682"/>
    </source>
</evidence>
<dbReference type="Gene3D" id="2.60.120.330">
    <property type="entry name" value="B-lactam Antibiotic, Isopenicillin N Synthase, Chain"/>
    <property type="match status" value="1"/>
</dbReference>
<evidence type="ECO:0000256" key="8">
    <source>
        <dbReference type="ARBA" id="ARBA00039090"/>
    </source>
</evidence>
<dbReference type="EC" id="1.14.17.4" evidence="8"/>
<comment type="similarity">
    <text evidence="1 10">Belongs to the iron/ascorbate-dependent oxidoreductase family.</text>
</comment>
<dbReference type="InterPro" id="IPR026992">
    <property type="entry name" value="DIOX_N"/>
</dbReference>
<dbReference type="FunFam" id="2.60.120.330:FF:000010">
    <property type="entry name" value="1-aminocyclopropane-1-carboxylate oxidase 1"/>
    <property type="match status" value="1"/>
</dbReference>
<name>A0A0C9S3T8_9CONI</name>
<sequence>MGVPVIDIENIDGSDREIIMAQIDKACKSPGFFQLLNHGIPHSLMDRVKEVCSKHYKLHREKLFNQSLPVKALNNAIAAEANGNKPTTSQKIENIDWEDVFQVHEMQGANSWPSKPDDFKETIQEFRKEIYALTEKLLEIISLNLGLEKDYVKRAFSGGKGGEEKPFFGTKISHYPPCPRPDLINGIRAHTDAGGLILLFQDDEVPGLEVLNDGKWIDVQPLRYAIVVNTGDQLEAISNGKYKSAWHRIIPNKNGNRLSLASFYNPSYNAMIYPAPELSKDTNADGDELSVYPKYLCGDYMRVYTKQKYEDKKPRFKAMRSLKEQIPC</sequence>
<dbReference type="GO" id="GO:0009815">
    <property type="term" value="F:1-aminocyclopropane-1-carboxylate oxidase activity"/>
    <property type="evidence" value="ECO:0007669"/>
    <property type="project" value="UniProtKB-EC"/>
</dbReference>
<dbReference type="InterPro" id="IPR050295">
    <property type="entry name" value="Plant_2OG-oxidoreductases"/>
</dbReference>
<dbReference type="AlphaFoldDB" id="A0A0C9S3T8"/>
<evidence type="ECO:0000256" key="2">
    <source>
        <dbReference type="ARBA" id="ARBA00022666"/>
    </source>
</evidence>
<dbReference type="SUPFAM" id="SSF51197">
    <property type="entry name" value="Clavaminate synthase-like"/>
    <property type="match status" value="1"/>
</dbReference>
<dbReference type="EMBL" id="GCHU01014558">
    <property type="protein sequence ID" value="JAG86661.1"/>
    <property type="molecule type" value="Transcribed_RNA"/>
</dbReference>
<evidence type="ECO:0000259" key="11">
    <source>
        <dbReference type="PROSITE" id="PS51471"/>
    </source>
</evidence>
<evidence type="ECO:0000256" key="6">
    <source>
        <dbReference type="ARBA" id="ARBA00023004"/>
    </source>
</evidence>
<dbReference type="GO" id="GO:0046872">
    <property type="term" value="F:metal ion binding"/>
    <property type="evidence" value="ECO:0007669"/>
    <property type="project" value="UniProtKB-KW"/>
</dbReference>
<keyword evidence="3 10" id="KW-0479">Metal-binding</keyword>
<keyword evidence="4" id="KW-0847">Vitamin C</keyword>
<keyword evidence="5 10" id="KW-0560">Oxidoreductase</keyword>
<dbReference type="Pfam" id="PF14226">
    <property type="entry name" value="DIOX_N"/>
    <property type="match status" value="1"/>
</dbReference>
<dbReference type="EMBL" id="GCHU01014557">
    <property type="protein sequence ID" value="JAG86662.1"/>
    <property type="molecule type" value="Transcribed_RNA"/>
</dbReference>
<dbReference type="PANTHER" id="PTHR47991">
    <property type="entry name" value="OXOGLUTARATE/IRON-DEPENDENT DIOXYGENASE"/>
    <property type="match status" value="1"/>
</dbReference>
<dbReference type="InterPro" id="IPR005123">
    <property type="entry name" value="Oxoglu/Fe-dep_dioxygenase_dom"/>
</dbReference>
<evidence type="ECO:0000256" key="4">
    <source>
        <dbReference type="ARBA" id="ARBA00022896"/>
    </source>
</evidence>
<dbReference type="GO" id="GO:0031418">
    <property type="term" value="F:L-ascorbic acid binding"/>
    <property type="evidence" value="ECO:0007669"/>
    <property type="project" value="UniProtKB-KW"/>
</dbReference>
<reference evidence="12" key="1">
    <citation type="submission" date="2015-02" db="EMBL/GenBank/DDBJ databases">
        <title>A transcriptome of Wollemia nobilis - a relic of Gondwana.</title>
        <authorList>
            <person name="Chia J.Y."/>
            <person name="Leong Y.S."/>
            <person name="Abdul Karim S."/>
            <person name="Wan Azmi N."/>
            <person name="Hercus R."/>
            <person name="Croft L."/>
        </authorList>
    </citation>
    <scope>NUCLEOTIDE SEQUENCE</scope>
    <source>
        <strain evidence="12">MaeBrown</strain>
        <tissue evidence="12">Leaf</tissue>
    </source>
</reference>
<evidence type="ECO:0000313" key="12">
    <source>
        <dbReference type="EMBL" id="JAG86662.1"/>
    </source>
</evidence>
<evidence type="ECO:0000256" key="9">
    <source>
        <dbReference type="ARBA" id="ARBA00050579"/>
    </source>
</evidence>
<keyword evidence="6 10" id="KW-0408">Iron</keyword>
<dbReference type="Pfam" id="PF03171">
    <property type="entry name" value="2OG-FeII_Oxy"/>
    <property type="match status" value="1"/>
</dbReference>
<accession>A0A0C9S3T8</accession>
<keyword evidence="2" id="KW-0266">Ethylene biosynthesis</keyword>
<evidence type="ECO:0000256" key="3">
    <source>
        <dbReference type="ARBA" id="ARBA00022723"/>
    </source>
</evidence>
<proteinExistence type="inferred from homology"/>
<evidence type="ECO:0000256" key="5">
    <source>
        <dbReference type="ARBA" id="ARBA00023002"/>
    </source>
</evidence>
<evidence type="ECO:0000256" key="7">
    <source>
        <dbReference type="ARBA" id="ARBA00037892"/>
    </source>
</evidence>
<protein>
    <recommendedName>
        <fullName evidence="8">aminocyclopropanecarboxylate oxidase</fullName>
        <ecNumber evidence="8">1.14.17.4</ecNumber>
    </recommendedName>
</protein>
<comment type="pathway">
    <text evidence="7">Alkene biosynthesis; ethylene biosynthesis via S-adenosyl-L-methionine; ethylene from S-adenosyl-L-methionine: step 2/2.</text>
</comment>
<dbReference type="PRINTS" id="PR00682">
    <property type="entry name" value="IPNSYNTHASE"/>
</dbReference>
<dbReference type="InterPro" id="IPR027443">
    <property type="entry name" value="IPNS-like_sf"/>
</dbReference>
<dbReference type="PROSITE" id="PS51471">
    <property type="entry name" value="FE2OG_OXY"/>
    <property type="match status" value="1"/>
</dbReference>
<organism evidence="12">
    <name type="scientific">Wollemia nobilis</name>
    <dbReference type="NCBI Taxonomy" id="56998"/>
    <lineage>
        <taxon>Eukaryota</taxon>
        <taxon>Viridiplantae</taxon>
        <taxon>Streptophyta</taxon>
        <taxon>Embryophyta</taxon>
        <taxon>Tracheophyta</taxon>
        <taxon>Spermatophyta</taxon>
        <taxon>Pinopsida</taxon>
        <taxon>Pinidae</taxon>
        <taxon>Conifers II</taxon>
        <taxon>Araucariales</taxon>
        <taxon>Araucariaceae</taxon>
        <taxon>Wollemia</taxon>
    </lineage>
</organism>
<dbReference type="InterPro" id="IPR044861">
    <property type="entry name" value="IPNS-like_FE2OG_OXY"/>
</dbReference>
<dbReference type="GO" id="GO:0009693">
    <property type="term" value="P:ethylene biosynthetic process"/>
    <property type="evidence" value="ECO:0007669"/>
    <property type="project" value="UniProtKB-KW"/>
</dbReference>
<feature type="domain" description="Fe2OG dioxygenase" evidence="11">
    <location>
        <begin position="166"/>
        <end position="266"/>
    </location>
</feature>